<proteinExistence type="predicted"/>
<name>A0A8S9ZQH5_9BILA</name>
<protein>
    <submittedName>
        <fullName evidence="2">Uncharacterized protein</fullName>
    </submittedName>
</protein>
<organism evidence="2 3">
    <name type="scientific">Meloidogyne graminicola</name>
    <dbReference type="NCBI Taxonomy" id="189291"/>
    <lineage>
        <taxon>Eukaryota</taxon>
        <taxon>Metazoa</taxon>
        <taxon>Ecdysozoa</taxon>
        <taxon>Nematoda</taxon>
        <taxon>Chromadorea</taxon>
        <taxon>Rhabditida</taxon>
        <taxon>Tylenchina</taxon>
        <taxon>Tylenchomorpha</taxon>
        <taxon>Tylenchoidea</taxon>
        <taxon>Meloidogynidae</taxon>
        <taxon>Meloidogyninae</taxon>
        <taxon>Meloidogyne</taxon>
    </lineage>
</organism>
<feature type="transmembrane region" description="Helical" evidence="1">
    <location>
        <begin position="178"/>
        <end position="202"/>
    </location>
</feature>
<reference evidence="2" key="1">
    <citation type="journal article" date="2020" name="Ecol. Evol.">
        <title>Genome structure and content of the rice root-knot nematode (Meloidogyne graminicola).</title>
        <authorList>
            <person name="Phan N.T."/>
            <person name="Danchin E.G.J."/>
            <person name="Klopp C."/>
            <person name="Perfus-Barbeoch L."/>
            <person name="Kozlowski D.K."/>
            <person name="Koutsovoulos G.D."/>
            <person name="Lopez-Roques C."/>
            <person name="Bouchez O."/>
            <person name="Zahm M."/>
            <person name="Besnard G."/>
            <person name="Bellafiore S."/>
        </authorList>
    </citation>
    <scope>NUCLEOTIDE SEQUENCE</scope>
    <source>
        <strain evidence="2">VN-18</strain>
    </source>
</reference>
<gene>
    <name evidence="2" type="ORF">Mgra_00005218</name>
</gene>
<dbReference type="InterPro" id="IPR040350">
    <property type="entry name" value="TMEM272"/>
</dbReference>
<evidence type="ECO:0000313" key="3">
    <source>
        <dbReference type="Proteomes" id="UP000605970"/>
    </source>
</evidence>
<keyword evidence="3" id="KW-1185">Reference proteome</keyword>
<keyword evidence="1" id="KW-0812">Transmembrane</keyword>
<sequence>MVITKRYNSVEQCTTLHLSSTNLAENEQSPRLTENQFIQRGSPTNQYLLQPTIPNINYLTPQNTPSPQQQQIFQQPQRGIMRPTSRQEAYANNEFINQMPRSQSNISPRTQFPPTTFYQYSPKTERIVTSREERSILRKIPLPILLGLSTIQIIVGIISLIIGSFNASTYKCMIEPNIPIYLIISGILLIGSGVARIFFWLSSSDSSTSRRRGNNKNNNLCEYLIEGSLLFGLVVIVILGCFWVYGASRYMQTQKISTFKKHNSNLFSTKENNKNVCFIRSFIRRSVRPAKEPQTLLQREALRASQRKPNKGIILPYKLENNKNSVNKEEVKEIKNNIKNKGKEAFPKMGNLRQSFAKLKGKKFNKTDQKINDCLSNTSFYSQENNNIFLTKQFEEYCTSSSSGFSLESFNSNKNIARLPALGVSGSIIARRASNQSESRIKGKIKLEKSILGDTKGGCLIM</sequence>
<dbReference type="PANTHER" id="PTHR33444:SF8">
    <property type="entry name" value="MARVEL DOMAIN-CONTAINING PROTEIN"/>
    <property type="match status" value="1"/>
</dbReference>
<dbReference type="AlphaFoldDB" id="A0A8S9ZQH5"/>
<comment type="caution">
    <text evidence="2">The sequence shown here is derived from an EMBL/GenBank/DDBJ whole genome shotgun (WGS) entry which is preliminary data.</text>
</comment>
<dbReference type="Proteomes" id="UP000605970">
    <property type="component" value="Unassembled WGS sequence"/>
</dbReference>
<accession>A0A8S9ZQH5</accession>
<dbReference type="EMBL" id="JABEBT010000043">
    <property type="protein sequence ID" value="KAF7635398.1"/>
    <property type="molecule type" value="Genomic_DNA"/>
</dbReference>
<dbReference type="PANTHER" id="PTHR33444">
    <property type="entry name" value="SI:DKEY-19B23.12-RELATED"/>
    <property type="match status" value="1"/>
</dbReference>
<evidence type="ECO:0000256" key="1">
    <source>
        <dbReference type="SAM" id="Phobius"/>
    </source>
</evidence>
<keyword evidence="1" id="KW-0472">Membrane</keyword>
<feature type="transmembrane region" description="Helical" evidence="1">
    <location>
        <begin position="144"/>
        <end position="166"/>
    </location>
</feature>
<feature type="transmembrane region" description="Helical" evidence="1">
    <location>
        <begin position="223"/>
        <end position="245"/>
    </location>
</feature>
<evidence type="ECO:0000313" key="2">
    <source>
        <dbReference type="EMBL" id="KAF7635398.1"/>
    </source>
</evidence>
<keyword evidence="1" id="KW-1133">Transmembrane helix</keyword>